<evidence type="ECO:0000256" key="4">
    <source>
        <dbReference type="ARBA" id="ARBA00023242"/>
    </source>
</evidence>
<reference evidence="7 8" key="1">
    <citation type="submission" date="2019-02" db="EMBL/GenBank/DDBJ databases">
        <title>Genome sequencing of the rare red list fungi Bondarzewia mesenterica.</title>
        <authorList>
            <person name="Buettner E."/>
            <person name="Kellner H."/>
        </authorList>
    </citation>
    <scope>NUCLEOTIDE SEQUENCE [LARGE SCALE GENOMIC DNA]</scope>
    <source>
        <strain evidence="7 8">DSM 108281</strain>
    </source>
</reference>
<dbReference type="GO" id="GO:0003677">
    <property type="term" value="F:DNA binding"/>
    <property type="evidence" value="ECO:0007669"/>
    <property type="project" value="UniProtKB-KW"/>
</dbReference>
<organism evidence="7 8">
    <name type="scientific">Bondarzewia mesenterica</name>
    <dbReference type="NCBI Taxonomy" id="1095465"/>
    <lineage>
        <taxon>Eukaryota</taxon>
        <taxon>Fungi</taxon>
        <taxon>Dikarya</taxon>
        <taxon>Basidiomycota</taxon>
        <taxon>Agaricomycotina</taxon>
        <taxon>Agaricomycetes</taxon>
        <taxon>Russulales</taxon>
        <taxon>Bondarzewiaceae</taxon>
        <taxon>Bondarzewia</taxon>
    </lineage>
</organism>
<dbReference type="SUPFAM" id="SSF57701">
    <property type="entry name" value="Zn2/Cys6 DNA-binding domain"/>
    <property type="match status" value="1"/>
</dbReference>
<feature type="compositionally biased region" description="Polar residues" evidence="5">
    <location>
        <begin position="265"/>
        <end position="277"/>
    </location>
</feature>
<dbReference type="InterPro" id="IPR036864">
    <property type="entry name" value="Zn2-C6_fun-type_DNA-bd_sf"/>
</dbReference>
<dbReference type="AlphaFoldDB" id="A0A4S4LW98"/>
<dbReference type="CDD" id="cd00067">
    <property type="entry name" value="GAL4"/>
    <property type="match status" value="1"/>
</dbReference>
<accession>A0A4S4LW98</accession>
<dbReference type="Pfam" id="PF00172">
    <property type="entry name" value="Zn_clus"/>
    <property type="match status" value="1"/>
</dbReference>
<dbReference type="PROSITE" id="PS00463">
    <property type="entry name" value="ZN2_CY6_FUNGAL_1"/>
    <property type="match status" value="1"/>
</dbReference>
<dbReference type="Proteomes" id="UP000310158">
    <property type="component" value="Unassembled WGS sequence"/>
</dbReference>
<dbReference type="PANTHER" id="PTHR47424">
    <property type="entry name" value="REGULATORY PROTEIN GAL4"/>
    <property type="match status" value="1"/>
</dbReference>
<evidence type="ECO:0000256" key="2">
    <source>
        <dbReference type="ARBA" id="ARBA00023125"/>
    </source>
</evidence>
<dbReference type="PROSITE" id="PS50048">
    <property type="entry name" value="ZN2_CY6_FUNGAL_2"/>
    <property type="match status" value="1"/>
</dbReference>
<protein>
    <recommendedName>
        <fullName evidence="6">Zn(2)-C6 fungal-type domain-containing protein</fullName>
    </recommendedName>
</protein>
<name>A0A4S4LW98_9AGAM</name>
<comment type="caution">
    <text evidence="7">The sequence shown here is derived from an EMBL/GenBank/DDBJ whole genome shotgun (WGS) entry which is preliminary data.</text>
</comment>
<evidence type="ECO:0000256" key="5">
    <source>
        <dbReference type="SAM" id="MobiDB-lite"/>
    </source>
</evidence>
<keyword evidence="1" id="KW-0805">Transcription regulation</keyword>
<evidence type="ECO:0000259" key="6">
    <source>
        <dbReference type="PROSITE" id="PS50048"/>
    </source>
</evidence>
<evidence type="ECO:0000313" key="8">
    <source>
        <dbReference type="Proteomes" id="UP000310158"/>
    </source>
</evidence>
<dbReference type="GO" id="GO:0008270">
    <property type="term" value="F:zinc ion binding"/>
    <property type="evidence" value="ECO:0007669"/>
    <property type="project" value="InterPro"/>
</dbReference>
<feature type="region of interest" description="Disordered" evidence="5">
    <location>
        <begin position="382"/>
        <end position="408"/>
    </location>
</feature>
<dbReference type="OrthoDB" id="2441642at2759"/>
<keyword evidence="2" id="KW-0238">DNA-binding</keyword>
<feature type="region of interest" description="Disordered" evidence="5">
    <location>
        <begin position="169"/>
        <end position="277"/>
    </location>
</feature>
<evidence type="ECO:0000256" key="1">
    <source>
        <dbReference type="ARBA" id="ARBA00023015"/>
    </source>
</evidence>
<keyword evidence="8" id="KW-1185">Reference proteome</keyword>
<sequence>MDLPFTHRHSTVLSWPILPLEVQSPSTWKHSPGSDQSLHTLPGNYSFTPQSKSSHTPVSSLEYPFYHALDSMQAPAHPAPLGWPGNVEDNFISAHHDPPAASAYPRRLSLTEALGPSPFSRSATPARQRTEQACQKCRERKTKCSGNRPVCQRCASRGLLCKYAENEKSRVRGQNKRSLRQTASAVELRKRSMMADSSSPSAHRSRRDHGALSRPRTPPPGHSGLQELAYKDSCKRPSISVSLPRSGDSSPFTSMTGSRSSSLSYPVSGNPSFNNQGDAGIDTGTSAQFSESFIGFIHAPPFYSADQWSGSDDSRLVLSLTLHQTVPDRLHNSNPPSAISSHSSFSSYSVSSYDDGGVISNPSLSSLESALAVVAADAASTPAQSDSSLSDASPTSSPPASTMLSLPPQFAEKPQNNYISHEFFAHDRSVDQVTPRALSMGRFANPSVGALRLSGYDNCQSQSRSSFAAGMAISMSTPPGALAHLAGEVVN</sequence>
<dbReference type="PANTHER" id="PTHR47424:SF3">
    <property type="entry name" value="REGULATORY PROTEIN GAL4"/>
    <property type="match status" value="1"/>
</dbReference>
<evidence type="ECO:0000313" key="7">
    <source>
        <dbReference type="EMBL" id="THH16635.1"/>
    </source>
</evidence>
<keyword evidence="3" id="KW-0804">Transcription</keyword>
<dbReference type="GO" id="GO:0000981">
    <property type="term" value="F:DNA-binding transcription factor activity, RNA polymerase II-specific"/>
    <property type="evidence" value="ECO:0007669"/>
    <property type="project" value="InterPro"/>
</dbReference>
<dbReference type="SMART" id="SM00066">
    <property type="entry name" value="GAL4"/>
    <property type="match status" value="1"/>
</dbReference>
<gene>
    <name evidence="7" type="ORF">EW146_g4037</name>
</gene>
<dbReference type="InterPro" id="IPR051127">
    <property type="entry name" value="Fungal_SecMet_Regulators"/>
</dbReference>
<keyword evidence="4" id="KW-0539">Nucleus</keyword>
<dbReference type="InterPro" id="IPR001138">
    <property type="entry name" value="Zn2Cys6_DnaBD"/>
</dbReference>
<feature type="domain" description="Zn(2)-C6 fungal-type" evidence="6">
    <location>
        <begin position="133"/>
        <end position="163"/>
    </location>
</feature>
<feature type="compositionally biased region" description="Low complexity" evidence="5">
    <location>
        <begin position="249"/>
        <end position="264"/>
    </location>
</feature>
<feature type="region of interest" description="Disordered" evidence="5">
    <location>
        <begin position="25"/>
        <end position="55"/>
    </location>
</feature>
<evidence type="ECO:0000256" key="3">
    <source>
        <dbReference type="ARBA" id="ARBA00023163"/>
    </source>
</evidence>
<dbReference type="EMBL" id="SGPL01000148">
    <property type="protein sequence ID" value="THH16635.1"/>
    <property type="molecule type" value="Genomic_DNA"/>
</dbReference>
<proteinExistence type="predicted"/>
<dbReference type="Gene3D" id="4.10.240.10">
    <property type="entry name" value="Zn(2)-C6 fungal-type DNA-binding domain"/>
    <property type="match status" value="1"/>
</dbReference>